<organism evidence="1 2">
    <name type="scientific">Priestia aryabhattai</name>
    <name type="common">Bacillus aryabhattai</name>
    <dbReference type="NCBI Taxonomy" id="412384"/>
    <lineage>
        <taxon>Bacteria</taxon>
        <taxon>Bacillati</taxon>
        <taxon>Bacillota</taxon>
        <taxon>Bacilli</taxon>
        <taxon>Bacillales</taxon>
        <taxon>Bacillaceae</taxon>
        <taxon>Priestia</taxon>
    </lineage>
</organism>
<reference evidence="1" key="2">
    <citation type="submission" date="2022-12" db="EMBL/GenBank/DDBJ databases">
        <authorList>
            <person name="Dechsakulwatana C."/>
            <person name="Rungsihiranrut A."/>
            <person name="Muangchinda C."/>
            <person name="Ningthoujam R."/>
            <person name="Klankeo P."/>
            <person name="Pinyakong O."/>
        </authorList>
    </citation>
    <scope>NUCLEOTIDE SEQUENCE</scope>
    <source>
        <strain evidence="1">TL01-2</strain>
    </source>
</reference>
<accession>A0AAX6NET0</accession>
<dbReference type="AlphaFoldDB" id="A0AAX6NET0"/>
<protein>
    <submittedName>
        <fullName evidence="1">Uncharacterized protein</fullName>
    </submittedName>
</protein>
<gene>
    <name evidence="1" type="ORF">O0Q50_22745</name>
</gene>
<dbReference type="Proteomes" id="UP001269400">
    <property type="component" value="Unassembled WGS sequence"/>
</dbReference>
<proteinExistence type="predicted"/>
<evidence type="ECO:0000313" key="1">
    <source>
        <dbReference type="EMBL" id="MDU9694004.1"/>
    </source>
</evidence>
<evidence type="ECO:0000313" key="2">
    <source>
        <dbReference type="Proteomes" id="UP001269400"/>
    </source>
</evidence>
<dbReference type="EMBL" id="JAPTGD010000002">
    <property type="protein sequence ID" value="MDU9694004.1"/>
    <property type="molecule type" value="Genomic_DNA"/>
</dbReference>
<name>A0AAX6NET0_PRIAR</name>
<comment type="caution">
    <text evidence="1">The sequence shown here is derived from an EMBL/GenBank/DDBJ whole genome shotgun (WGS) entry which is preliminary data.</text>
</comment>
<sequence length="211" mass="23932">MIVEVCFMSPKTISGMSNNGNDFPFVIEGSAPNNVVDFLFDDADPFQVVPAWMVNINRFPIYIYVEIFEFQKDKFEQLCNAHNIEYETLNIKNKRDGAYKATVKNNQSFNAIFPYLYSTGSMNNVALWSLEKDVFSLGKREFKTIFGKRKLHTPIVSLEDNSSVFWVGFDGQHITAISNSKLFSSAEHISNHFPLTISILPAGNEVGEIHN</sequence>
<reference evidence="1" key="1">
    <citation type="journal article" date="2022" name="J Environ Chem Eng">
        <title>Biodegradation of petroleum oil using a constructed nonpathogenic and heavy metal-tolerant bacterial consortium isolated from marine sponges.</title>
        <authorList>
            <person name="Dechsakulwatana C."/>
            <person name="Rungsihiranrut A."/>
            <person name="Muangchinda C."/>
            <person name="Ningthoujam R."/>
            <person name="Klankeo P."/>
            <person name="Pinyakong O."/>
        </authorList>
    </citation>
    <scope>NUCLEOTIDE SEQUENCE</scope>
    <source>
        <strain evidence="1">TL01-2</strain>
    </source>
</reference>
<dbReference type="RefSeq" id="WP_316911220.1">
    <property type="nucleotide sequence ID" value="NZ_JAPTGD010000002.1"/>
</dbReference>